<feature type="domain" description="YokE-like PH" evidence="1">
    <location>
        <begin position="16"/>
        <end position="114"/>
    </location>
</feature>
<evidence type="ECO:0000313" key="3">
    <source>
        <dbReference type="Proteomes" id="UP000238153"/>
    </source>
</evidence>
<sequence>MANKTKNVDLIKDVFLHDNETIIYAIFGAYKTKSLGKNTIRHGVLAATDERIIFCAKRLSGYDSEIFHYGKISTFELSKILMWNTISFYSSGNKVSMKWVNDKDLDKFIEFVNKNVEGSNNSLGLIDQATHSDNDLQPLEKIKKLKELLDMDAITQE</sequence>
<accession>A0A7Z1MWW4</accession>
<dbReference type="AlphaFoldDB" id="A0A7Z1MWW4"/>
<evidence type="ECO:0000313" key="2">
    <source>
        <dbReference type="EMBL" id="PPJ68064.1"/>
    </source>
</evidence>
<reference evidence="2 3" key="1">
    <citation type="submission" date="2017-11" db="EMBL/GenBank/DDBJ databases">
        <authorList>
            <person name="Founou R.C."/>
            <person name="Founou L."/>
            <person name="Allam M."/>
            <person name="Ismail A."/>
            <person name="Essack S.Y."/>
        </authorList>
    </citation>
    <scope>NUCLEOTIDE SEQUENCE [LARGE SCALE GENOMIC DNA]</scope>
    <source>
        <strain evidence="2 3">G811N2B1</strain>
    </source>
</reference>
<comment type="caution">
    <text evidence="2">The sequence shown here is derived from an EMBL/GenBank/DDBJ whole genome shotgun (WGS) entry which is preliminary data.</text>
</comment>
<dbReference type="OMA" id="PYENISS"/>
<name>A0A7Z1MWW4_STAHA</name>
<protein>
    <recommendedName>
        <fullName evidence="1">YokE-like PH domain-containing protein</fullName>
    </recommendedName>
</protein>
<evidence type="ECO:0000259" key="1">
    <source>
        <dbReference type="Pfam" id="PF14470"/>
    </source>
</evidence>
<organism evidence="2 3">
    <name type="scientific">Staphylococcus haemolyticus</name>
    <dbReference type="NCBI Taxonomy" id="1283"/>
    <lineage>
        <taxon>Bacteria</taxon>
        <taxon>Bacillati</taxon>
        <taxon>Bacillota</taxon>
        <taxon>Bacilli</taxon>
        <taxon>Bacillales</taxon>
        <taxon>Staphylococcaceae</taxon>
        <taxon>Staphylococcus</taxon>
    </lineage>
</organism>
<gene>
    <name evidence="2" type="ORF">CV019_16010</name>
</gene>
<dbReference type="Proteomes" id="UP000238153">
    <property type="component" value="Unassembled WGS sequence"/>
</dbReference>
<dbReference type="Pfam" id="PF14470">
    <property type="entry name" value="bPH_3"/>
    <property type="match status" value="1"/>
</dbReference>
<dbReference type="EMBL" id="PGWX01000730">
    <property type="protein sequence ID" value="PPJ68064.1"/>
    <property type="molecule type" value="Genomic_DNA"/>
</dbReference>
<dbReference type="GeneID" id="93781290"/>
<proteinExistence type="predicted"/>
<dbReference type="RefSeq" id="WP_011276199.1">
    <property type="nucleotide sequence ID" value="NZ_BKAY01000025.1"/>
</dbReference>
<dbReference type="InterPro" id="IPR039519">
    <property type="entry name" value="YokE-like_PH"/>
</dbReference>